<evidence type="ECO:0000259" key="5">
    <source>
        <dbReference type="Pfam" id="PF05157"/>
    </source>
</evidence>
<evidence type="ECO:0000256" key="1">
    <source>
        <dbReference type="ARBA" id="ARBA00006611"/>
    </source>
</evidence>
<feature type="domain" description="Bacterial type II secretion system protein E" evidence="4">
    <location>
        <begin position="180"/>
        <end position="544"/>
    </location>
</feature>
<dbReference type="Gene3D" id="3.40.50.300">
    <property type="entry name" value="P-loop containing nucleotide triphosphate hydrolases"/>
    <property type="match status" value="1"/>
</dbReference>
<dbReference type="InterPro" id="IPR007831">
    <property type="entry name" value="T2SS_GspE_N"/>
</dbReference>
<dbReference type="SUPFAM" id="SSF52540">
    <property type="entry name" value="P-loop containing nucleoside triphosphate hydrolases"/>
    <property type="match status" value="1"/>
</dbReference>
<dbReference type="GO" id="GO:0016887">
    <property type="term" value="F:ATP hydrolysis activity"/>
    <property type="evidence" value="ECO:0007669"/>
    <property type="project" value="TreeGrafter"/>
</dbReference>
<dbReference type="Pfam" id="PF05157">
    <property type="entry name" value="MshEN"/>
    <property type="match status" value="1"/>
</dbReference>
<dbReference type="InterPro" id="IPR001482">
    <property type="entry name" value="T2SS/T4SS_dom"/>
</dbReference>
<dbReference type="EMBL" id="MFGW01000187">
    <property type="protein sequence ID" value="OGF61807.1"/>
    <property type="molecule type" value="Genomic_DNA"/>
</dbReference>
<name>A0A1F5VED6_9BACT</name>
<dbReference type="GO" id="GO:0005524">
    <property type="term" value="F:ATP binding"/>
    <property type="evidence" value="ECO:0007669"/>
    <property type="project" value="UniProtKB-KW"/>
</dbReference>
<dbReference type="Pfam" id="PF00437">
    <property type="entry name" value="T2SSE"/>
    <property type="match status" value="1"/>
</dbReference>
<evidence type="ECO:0000313" key="7">
    <source>
        <dbReference type="Proteomes" id="UP000178943"/>
    </source>
</evidence>
<protein>
    <recommendedName>
        <fullName evidence="8">Type II secretion system protein GspE N-terminal domain-containing protein</fullName>
    </recommendedName>
</protein>
<dbReference type="Proteomes" id="UP000178943">
    <property type="component" value="Unassembled WGS sequence"/>
</dbReference>
<organism evidence="6 7">
    <name type="scientific">Candidatus Fischerbacteria bacterium RBG_13_37_8</name>
    <dbReference type="NCBI Taxonomy" id="1817863"/>
    <lineage>
        <taxon>Bacteria</taxon>
        <taxon>Candidatus Fischeribacteriota</taxon>
    </lineage>
</organism>
<comment type="caution">
    <text evidence="6">The sequence shown here is derived from an EMBL/GenBank/DDBJ whole genome shotgun (WGS) entry which is preliminary data.</text>
</comment>
<dbReference type="SUPFAM" id="SSF160246">
    <property type="entry name" value="EspE N-terminal domain-like"/>
    <property type="match status" value="1"/>
</dbReference>
<evidence type="ECO:0000256" key="3">
    <source>
        <dbReference type="ARBA" id="ARBA00022840"/>
    </source>
</evidence>
<evidence type="ECO:0000256" key="2">
    <source>
        <dbReference type="ARBA" id="ARBA00022741"/>
    </source>
</evidence>
<proteinExistence type="inferred from homology"/>
<feature type="domain" description="Type II secretion system protein GspE N-terminal" evidence="5">
    <location>
        <begin position="66"/>
        <end position="139"/>
    </location>
</feature>
<dbReference type="InterPro" id="IPR037257">
    <property type="entry name" value="T2SS_E_N_sf"/>
</dbReference>
<dbReference type="AlphaFoldDB" id="A0A1F5VED6"/>
<dbReference type="PANTHER" id="PTHR30258:SF2">
    <property type="entry name" value="COMG OPERON PROTEIN 1"/>
    <property type="match status" value="1"/>
</dbReference>
<comment type="similarity">
    <text evidence="1">Belongs to the GSP E family.</text>
</comment>
<dbReference type="GO" id="GO:0005886">
    <property type="term" value="C:plasma membrane"/>
    <property type="evidence" value="ECO:0007669"/>
    <property type="project" value="TreeGrafter"/>
</dbReference>
<accession>A0A1F5VED6</accession>
<evidence type="ECO:0000259" key="4">
    <source>
        <dbReference type="Pfam" id="PF00437"/>
    </source>
</evidence>
<dbReference type="InterPro" id="IPR027417">
    <property type="entry name" value="P-loop_NTPase"/>
</dbReference>
<gene>
    <name evidence="6" type="ORF">A2Y62_20510</name>
</gene>
<keyword evidence="3" id="KW-0067">ATP-binding</keyword>
<evidence type="ECO:0000313" key="6">
    <source>
        <dbReference type="EMBL" id="OGF61807.1"/>
    </source>
</evidence>
<dbReference type="STRING" id="1817863.A2Y62_20510"/>
<evidence type="ECO:0008006" key="8">
    <source>
        <dbReference type="Google" id="ProtNLM"/>
    </source>
</evidence>
<reference evidence="6 7" key="1">
    <citation type="journal article" date="2016" name="Nat. Commun.">
        <title>Thousands of microbial genomes shed light on interconnected biogeochemical processes in an aquifer system.</title>
        <authorList>
            <person name="Anantharaman K."/>
            <person name="Brown C.T."/>
            <person name="Hug L.A."/>
            <person name="Sharon I."/>
            <person name="Castelle C.J."/>
            <person name="Probst A.J."/>
            <person name="Thomas B.C."/>
            <person name="Singh A."/>
            <person name="Wilkins M.J."/>
            <person name="Karaoz U."/>
            <person name="Brodie E.L."/>
            <person name="Williams K.H."/>
            <person name="Hubbard S.S."/>
            <person name="Banfield J.F."/>
        </authorList>
    </citation>
    <scope>NUCLEOTIDE SEQUENCE [LARGE SCALE GENOMIC DNA]</scope>
</reference>
<sequence>MIGELLISKGLLDEEKLKKALILQRKEPHYLGYLLAKNGFVSVKQLQKFFLLNPTEEESRLLELGLPKEITKRISSKIAWFYHAAPLAELDTCLVIGFTYLPDISLLNSLSQLAGKPIKPLLCSKSTLYKAITRYFPLEPDKGTFLPVDTDIGIFTITDEKEKIIPKSITNLHIQDSTSEWLRSLLADAIRNKSKKILLFKKEQQAVVEYDKKNRPFLPLPISVYNRLQRLLTALASLLDPLQHPQRGFLHIKINNKLLFLIIDSIPDIQGINFKLEFFDEKILKFEYQNIKKQFPDSITIIKDFLTKKHGLLALVCPSGLDRCCTFYPIIDHIKDNHKSVLLEDIITYPLKNIEQIEVSPHDLIQFSQILDNAAKKSYEALILAPVIQKKLMELTFLLATRKKIITLSYAFDSAKFIEWLIKMGFRSALKAGLLSGIIFYRYIAKVCPTCKVKFPMDNFLHTADLDTTEFYSNTGCSFCQDPLYFDKQLLIETIRFDSDILSIIAQYDSSDSIRNAFKEKNISLLSQKALELAGMGLIDAREVVSILR</sequence>
<keyword evidence="2" id="KW-0547">Nucleotide-binding</keyword>
<dbReference type="PANTHER" id="PTHR30258">
    <property type="entry name" value="TYPE II SECRETION SYSTEM PROTEIN GSPE-RELATED"/>
    <property type="match status" value="1"/>
</dbReference>